<dbReference type="AlphaFoldDB" id="A0A1C2IQT3"/>
<name>A0A1C2IQT3_ACITH</name>
<dbReference type="RefSeq" id="WP_024895349.1">
    <property type="nucleotide sequence ID" value="NZ_LWRZ01000309.1"/>
</dbReference>
<comment type="caution">
    <text evidence="1">The sequence shown here is derived from an EMBL/GenBank/DDBJ whole genome shotgun (WGS) entry which is preliminary data.</text>
</comment>
<evidence type="ECO:0008006" key="3">
    <source>
        <dbReference type="Google" id="ProtNLM"/>
    </source>
</evidence>
<evidence type="ECO:0000313" key="2">
    <source>
        <dbReference type="Proteomes" id="UP000094893"/>
    </source>
</evidence>
<gene>
    <name evidence="1" type="ORF">A6P07_15325</name>
</gene>
<dbReference type="Proteomes" id="UP000094893">
    <property type="component" value="Unassembled WGS sequence"/>
</dbReference>
<dbReference type="EMBL" id="LWSA01000209">
    <property type="protein sequence ID" value="OCX70084.1"/>
    <property type="molecule type" value="Genomic_DNA"/>
</dbReference>
<reference evidence="1 2" key="1">
    <citation type="journal article" date="2016" name="Int. J. Mol. Sci.">
        <title>Comparative genomics of the extreme acidophile Acidithiobacillus thiooxidans reveals intraspecific divergence and niche adaptation.</title>
        <authorList>
            <person name="Zhang X."/>
            <person name="Feng X."/>
            <person name="Tao J."/>
            <person name="Ma L."/>
            <person name="Xiao Y."/>
            <person name="Liang Y."/>
            <person name="Liu X."/>
            <person name="Yin H."/>
        </authorList>
    </citation>
    <scope>NUCLEOTIDE SEQUENCE [LARGE SCALE GENOMIC DNA]</scope>
    <source>
        <strain evidence="1 2">A02</strain>
    </source>
</reference>
<accession>A0A1C2IQT3</accession>
<organism evidence="1 2">
    <name type="scientific">Acidithiobacillus thiooxidans</name>
    <name type="common">Thiobacillus thiooxidans</name>
    <dbReference type="NCBI Taxonomy" id="930"/>
    <lineage>
        <taxon>Bacteria</taxon>
        <taxon>Pseudomonadati</taxon>
        <taxon>Pseudomonadota</taxon>
        <taxon>Acidithiobacillia</taxon>
        <taxon>Acidithiobacillales</taxon>
        <taxon>Acidithiobacillaceae</taxon>
        <taxon>Acidithiobacillus</taxon>
    </lineage>
</organism>
<protein>
    <recommendedName>
        <fullName evidence="3">Chemoreceptor zinc-binding domain-containing protein</fullName>
    </recommendedName>
</protein>
<proteinExistence type="predicted"/>
<evidence type="ECO:0000313" key="1">
    <source>
        <dbReference type="EMBL" id="OCX70084.1"/>
    </source>
</evidence>
<sequence length="119" mass="13567">MACEVQERSLEPLPKTLYGWYGCHVRKELSIRDALYTIPDLINIDALQNAEMCPLHGIIHQIGGGEELVQLHQEWHLNYAQAASQLQSGFSMDTLREDLDATRNKLRTLIERKIGLRPA</sequence>